<reference evidence="5" key="1">
    <citation type="submission" date="2015-02" db="EMBL/GenBank/DDBJ databases">
        <authorList>
            <person name="Chooi Y.-H."/>
        </authorList>
    </citation>
    <scope>NUCLEOTIDE SEQUENCE [LARGE SCALE GENOMIC DNA]</scope>
    <source>
        <strain evidence="5">LAMA 915</strain>
    </source>
</reference>
<feature type="region of interest" description="Disordered" evidence="3">
    <location>
        <begin position="629"/>
        <end position="680"/>
    </location>
</feature>
<evidence type="ECO:0000256" key="3">
    <source>
        <dbReference type="SAM" id="MobiDB-lite"/>
    </source>
</evidence>
<gene>
    <name evidence="5" type="ORF">J121_2445</name>
</gene>
<feature type="region of interest" description="Disordered" evidence="3">
    <location>
        <begin position="726"/>
        <end position="763"/>
    </location>
</feature>
<evidence type="ECO:0000313" key="5">
    <source>
        <dbReference type="EMBL" id="KNH02201.1"/>
    </source>
</evidence>
<evidence type="ECO:0000256" key="1">
    <source>
        <dbReference type="ARBA" id="ARBA00010873"/>
    </source>
</evidence>
<feature type="region of interest" description="Disordered" evidence="3">
    <location>
        <begin position="533"/>
        <end position="558"/>
    </location>
</feature>
<dbReference type="PATRIC" id="fig|1306953.7.peg.2529"/>
<dbReference type="AlphaFoldDB" id="A0A0L1KE53"/>
<dbReference type="EMBL" id="JYNE01000023">
    <property type="protein sequence ID" value="KNH02201.1"/>
    <property type="molecule type" value="Genomic_DNA"/>
</dbReference>
<dbReference type="Proteomes" id="UP000037446">
    <property type="component" value="Unassembled WGS sequence"/>
</dbReference>
<evidence type="ECO:0000259" key="4">
    <source>
        <dbReference type="Pfam" id="PF03389"/>
    </source>
</evidence>
<evidence type="ECO:0000313" key="6">
    <source>
        <dbReference type="Proteomes" id="UP000037446"/>
    </source>
</evidence>
<sequence length="955" mass="104155">MAAILRDDKLQARINKAIQRRLDRVERRAPAKKIRISVEPENRRKYRRKQRKIASKSIVPLPKYERPILDRQGRCGIVMVIDYDGAKRHAFGIVGRRIIYISDPEHCEFDALGRPVFFSNMGADLDEILMGADLLELVQRESRADAKLDVNIIVQLPHDVPQEVRAAILKAVAHELFGRHGLPYAASLHRPDPDGDQRNNHGHICGSWRPMTRVAPYGWDIAEDYRADLDGAEYWRHARRRVAEIMTATLERAGTERHYTHLSNAERGLPHKPQKKLDKCKTRAARENEFVADVEANRRTIKANVALETKLEAKRQQRRERALKRRLAVLAGVELARVRQVDLRPVSAVNSDLAAAIIRPVGTPQTTIATPLRAVDTVRAPSTGAPVIAAIDPAPFRIAGHLRKVAPAAANPLSMTTFKPVSSPSSGIVARLKPVRQTSQRASIGGSIKPVAVASGAAKPVLRPVGPPASKDEGVKIGPVKPMETVGELAAVVQPAENPAPTITDLRPVGMPSKGRVTLRPVAATSAPRIEPVSVRSGQDPNENIAKPVSPPTSRAPVLTPVLPAQPLAGKALKPVSQDAIRPPIIAKVSAKITAVWPVLRPVSAVSSTAPLGRAAHLKPVAPLKEQGKIGPALRPVPTVSPLGRESDLRPVAPPRQVGTADIRAVLPPANTRDAGPTVKRVAKPQTGFASALRPVAPVAPIGLDPALAETMRAFGERLARIAEVRSRERGPDASGSRTDTVSGMEDRADRGASSTPSQDELAREVQTARAFVARVKNKAIHVGADEEGLILPQPVYWSGNGLTRRGLSDPQVQAELVRMERRQAAYMKHIHPILRETVTAELLAKGSPAILAQLPEEERVAAQTWAKTGIWSRLMQWVFEEGEQCSRRDLRRWRKARDKADGSHFASAAKAEAQLSKWPVDVTWKDRQSLSMDARQHRASLAAQQAAARQGGIV</sequence>
<proteinExistence type="inferred from homology"/>
<accession>A0A0L1KE53</accession>
<comment type="similarity">
    <text evidence="1">Belongs to the MobA/MobL family.</text>
</comment>
<keyword evidence="2" id="KW-0184">Conjugation</keyword>
<evidence type="ECO:0000256" key="2">
    <source>
        <dbReference type="ARBA" id="ARBA00022971"/>
    </source>
</evidence>
<comment type="caution">
    <text evidence="5">The sequence shown here is derived from an EMBL/GenBank/DDBJ whole genome shotgun (WGS) entry which is preliminary data.</text>
</comment>
<organism evidence="5 6">
    <name type="scientific">Qipengyuania citrea LAMA 915</name>
    <dbReference type="NCBI Taxonomy" id="1306953"/>
    <lineage>
        <taxon>Bacteria</taxon>
        <taxon>Pseudomonadati</taxon>
        <taxon>Pseudomonadota</taxon>
        <taxon>Alphaproteobacteria</taxon>
        <taxon>Sphingomonadales</taxon>
        <taxon>Erythrobacteraceae</taxon>
        <taxon>Qipengyuania</taxon>
    </lineage>
</organism>
<dbReference type="Gene3D" id="3.30.930.30">
    <property type="match status" value="1"/>
</dbReference>
<protein>
    <submittedName>
        <fullName evidence="5">Phage Tail Collar</fullName>
    </submittedName>
</protein>
<dbReference type="STRING" id="1306953.J121_2445"/>
<dbReference type="Pfam" id="PF03389">
    <property type="entry name" value="MobA_MobL"/>
    <property type="match status" value="1"/>
</dbReference>
<name>A0A0L1KE53_9SPHN</name>
<feature type="domain" description="MobA/MobL protein" evidence="4">
    <location>
        <begin position="139"/>
        <end position="277"/>
    </location>
</feature>
<dbReference type="InterPro" id="IPR005053">
    <property type="entry name" value="MobA_MobL"/>
</dbReference>